<sequence length="493" mass="55228">MQSLAPEILDNITSYIPKSSETQTLNALSQTCRNLRHAANRKKFAKVDLSYSRLADDDANPGVPRFFEDGASLTYRFLKLISNPGSSDIPQHIRTITFSQVPKRHPPVPFHNADEDEDEEQEKYLIHYTPFSSIPIIISKAPNLKCIAFPATPRYDEAMNWGIDVPPILRNAFLNFYQSRGPQLYSKVDVTGLQFFPTDTLRSIPHIDELYVRPPVTGIAGVPNVQMDSDPEMREQDSTATDGSQAVAVAQTPPASMLKALGLEVPWGLMQRWEELVELMQPQSSFVDLSQLEKLQVSYYEENLAQINNLVQPCANTLRHLYLRVGSLTNGTTSTVDFDSNNIMQSHASPTPDLSTLQNLESITIVGLVYRTMSLRAYKTQAHWIAELLTSLVESPSFTTTLRSIHLCFALGRLLPGELYRLDWAPITQALGARFAQSNVDEIKFTFRMRDPKADTSTVLDDQMLVRVNNAQLRALQNATGVVSVSTHVDFNP</sequence>
<dbReference type="AlphaFoldDB" id="A0A409VSZ7"/>
<evidence type="ECO:0000313" key="2">
    <source>
        <dbReference type="EMBL" id="PPQ69392.1"/>
    </source>
</evidence>
<dbReference type="OrthoDB" id="10441088at2759"/>
<comment type="caution">
    <text evidence="2">The sequence shown here is derived from an EMBL/GenBank/DDBJ whole genome shotgun (WGS) entry which is preliminary data.</text>
</comment>
<evidence type="ECO:0000313" key="3">
    <source>
        <dbReference type="Proteomes" id="UP000284842"/>
    </source>
</evidence>
<keyword evidence="3" id="KW-1185">Reference proteome</keyword>
<reference evidence="2 3" key="1">
    <citation type="journal article" date="2018" name="Evol. Lett.">
        <title>Horizontal gene cluster transfer increased hallucinogenic mushroom diversity.</title>
        <authorList>
            <person name="Reynolds H.T."/>
            <person name="Vijayakumar V."/>
            <person name="Gluck-Thaler E."/>
            <person name="Korotkin H.B."/>
            <person name="Matheny P.B."/>
            <person name="Slot J.C."/>
        </authorList>
    </citation>
    <scope>NUCLEOTIDE SEQUENCE [LARGE SCALE GENOMIC DNA]</scope>
    <source>
        <strain evidence="2 3">2629</strain>
    </source>
</reference>
<feature type="region of interest" description="Disordered" evidence="1">
    <location>
        <begin position="222"/>
        <end position="242"/>
    </location>
</feature>
<dbReference type="EMBL" id="NHTK01005986">
    <property type="protein sequence ID" value="PPQ69392.1"/>
    <property type="molecule type" value="Genomic_DNA"/>
</dbReference>
<proteinExistence type="predicted"/>
<evidence type="ECO:0000256" key="1">
    <source>
        <dbReference type="SAM" id="MobiDB-lite"/>
    </source>
</evidence>
<protein>
    <recommendedName>
        <fullName evidence="4">F-box domain-containing protein</fullName>
    </recommendedName>
</protein>
<organism evidence="2 3">
    <name type="scientific">Panaeolus cyanescens</name>
    <dbReference type="NCBI Taxonomy" id="181874"/>
    <lineage>
        <taxon>Eukaryota</taxon>
        <taxon>Fungi</taxon>
        <taxon>Dikarya</taxon>
        <taxon>Basidiomycota</taxon>
        <taxon>Agaricomycotina</taxon>
        <taxon>Agaricomycetes</taxon>
        <taxon>Agaricomycetidae</taxon>
        <taxon>Agaricales</taxon>
        <taxon>Agaricineae</taxon>
        <taxon>Galeropsidaceae</taxon>
        <taxon>Panaeolus</taxon>
    </lineage>
</organism>
<dbReference type="InParanoid" id="A0A409VSZ7"/>
<gene>
    <name evidence="2" type="ORF">CVT24_001661</name>
</gene>
<name>A0A409VSZ7_9AGAR</name>
<accession>A0A409VSZ7</accession>
<evidence type="ECO:0008006" key="4">
    <source>
        <dbReference type="Google" id="ProtNLM"/>
    </source>
</evidence>
<dbReference type="Proteomes" id="UP000284842">
    <property type="component" value="Unassembled WGS sequence"/>
</dbReference>